<feature type="binding site" evidence="7">
    <location>
        <position position="105"/>
    </location>
    <ligand>
        <name>Zn(2+)</name>
        <dbReference type="ChEBI" id="CHEBI:29105"/>
        <label>1</label>
    </ligand>
</feature>
<feature type="binding site" evidence="7">
    <location>
        <position position="131"/>
    </location>
    <ligand>
        <name>Zn(2+)</name>
        <dbReference type="ChEBI" id="CHEBI:29105"/>
        <label>1</label>
    </ligand>
</feature>
<evidence type="ECO:0000313" key="9">
    <source>
        <dbReference type="EMBL" id="SDZ77141.1"/>
    </source>
</evidence>
<feature type="binding site" evidence="7">
    <location>
        <position position="53"/>
    </location>
    <ligand>
        <name>Zn(2+)</name>
        <dbReference type="ChEBI" id="CHEBI:29105"/>
        <label>1</label>
    </ligand>
</feature>
<dbReference type="Pfam" id="PF00753">
    <property type="entry name" value="Lactamase_B"/>
    <property type="match status" value="1"/>
</dbReference>
<dbReference type="InterPro" id="IPR001279">
    <property type="entry name" value="Metallo-B-lactamas"/>
</dbReference>
<protein>
    <recommendedName>
        <fullName evidence="7">Hydroxyacylglutathione hydrolase</fullName>
        <ecNumber evidence="7">3.1.2.6</ecNumber>
    </recommendedName>
    <alternativeName>
        <fullName evidence="7">Glyoxalase II</fullName>
        <shortName evidence="7">Glx II</shortName>
    </alternativeName>
</protein>
<dbReference type="PIRSF" id="PIRSF005457">
    <property type="entry name" value="Glx"/>
    <property type="match status" value="1"/>
</dbReference>
<dbReference type="UniPathway" id="UPA00619">
    <property type="reaction ID" value="UER00676"/>
</dbReference>
<dbReference type="RefSeq" id="WP_091384070.1">
    <property type="nucleotide sequence ID" value="NZ_FNQO01000001.1"/>
</dbReference>
<evidence type="ECO:0000313" key="10">
    <source>
        <dbReference type="Proteomes" id="UP000198658"/>
    </source>
</evidence>
<dbReference type="Gene3D" id="3.60.15.10">
    <property type="entry name" value="Ribonuclease Z/Hydroxyacylglutathione hydrolase-like"/>
    <property type="match status" value="1"/>
</dbReference>
<dbReference type="Proteomes" id="UP000198658">
    <property type="component" value="Unassembled WGS sequence"/>
</dbReference>
<comment type="subunit">
    <text evidence="7">Monomer.</text>
</comment>
<dbReference type="GO" id="GO:0046872">
    <property type="term" value="F:metal ion binding"/>
    <property type="evidence" value="ECO:0007669"/>
    <property type="project" value="UniProtKB-KW"/>
</dbReference>
<reference evidence="10" key="1">
    <citation type="submission" date="2016-10" db="EMBL/GenBank/DDBJ databases">
        <authorList>
            <person name="Varghese N."/>
            <person name="Submissions S."/>
        </authorList>
    </citation>
    <scope>NUCLEOTIDE SEQUENCE [LARGE SCALE GENOMIC DNA]</scope>
    <source>
        <strain evidence="10">CGMCC 1.10657</strain>
    </source>
</reference>
<dbReference type="CDD" id="cd07723">
    <property type="entry name" value="hydroxyacylglutathione_hydrolase_MBL-fold"/>
    <property type="match status" value="1"/>
</dbReference>
<sequence length="260" mass="28182">MLTISPIPAFSDNYIWHLERDGQHWVVDPGEAKPVFDALGDAPLDGILITHHHLDHTGGIAKLRERYDCPVYGPGSIDGVTDPLSSGDRCEILGLPLRVMDVPGHTLDHLALVLEESGENGASQQHLFCGDTLFAAGCGRLFEGTPAQMYSSLSKLSTLPPETLVYCAHEYTVANLQFAEAAEPGNAAIKNRIAESKALRAKNLPTLPSTIGEELATNPFLRCHIPAVARRAANHGANGAIEDSDEVGVFARLRRWKDDF</sequence>
<dbReference type="SUPFAM" id="SSF56281">
    <property type="entry name" value="Metallo-hydrolase/oxidoreductase"/>
    <property type="match status" value="1"/>
</dbReference>
<comment type="cofactor">
    <cofactor evidence="7">
        <name>Zn(2+)</name>
        <dbReference type="ChEBI" id="CHEBI:29105"/>
    </cofactor>
    <text evidence="7">Binds 2 Zn(2+) ions per subunit.</text>
</comment>
<dbReference type="EC" id="3.1.2.6" evidence="7"/>
<evidence type="ECO:0000256" key="5">
    <source>
        <dbReference type="ARBA" id="ARBA00022801"/>
    </source>
</evidence>
<dbReference type="HAMAP" id="MF_01374">
    <property type="entry name" value="Glyoxalase_2"/>
    <property type="match status" value="1"/>
</dbReference>
<feature type="binding site" evidence="7">
    <location>
        <position position="51"/>
    </location>
    <ligand>
        <name>Zn(2+)</name>
        <dbReference type="ChEBI" id="CHEBI:29105"/>
        <label>1</label>
    </ligand>
</feature>
<dbReference type="InterPro" id="IPR036866">
    <property type="entry name" value="RibonucZ/Hydroxyglut_hydro"/>
</dbReference>
<evidence type="ECO:0000256" key="2">
    <source>
        <dbReference type="ARBA" id="ARBA00004963"/>
    </source>
</evidence>
<keyword evidence="5 7" id="KW-0378">Hydrolase</keyword>
<comment type="similarity">
    <text evidence="3 7">Belongs to the metallo-beta-lactamase superfamily. Glyoxalase II family.</text>
</comment>
<evidence type="ECO:0000256" key="1">
    <source>
        <dbReference type="ARBA" id="ARBA00001623"/>
    </source>
</evidence>
<dbReference type="GO" id="GO:0004416">
    <property type="term" value="F:hydroxyacylglutathione hydrolase activity"/>
    <property type="evidence" value="ECO:0007669"/>
    <property type="project" value="UniProtKB-UniRule"/>
</dbReference>
<dbReference type="STRING" id="658218.SAMN05216562_0184"/>
<gene>
    <name evidence="7" type="primary">gloB</name>
    <name evidence="9" type="ORF">SAMN05216562_0184</name>
</gene>
<feature type="binding site" evidence="7">
    <location>
        <position position="131"/>
    </location>
    <ligand>
        <name>Zn(2+)</name>
        <dbReference type="ChEBI" id="CHEBI:29105"/>
        <label>2</label>
    </ligand>
</feature>
<dbReference type="InterPro" id="IPR050110">
    <property type="entry name" value="Glyoxalase_II_hydrolase"/>
</dbReference>
<organism evidence="9 10">
    <name type="scientific">Microbulbifer marinus</name>
    <dbReference type="NCBI Taxonomy" id="658218"/>
    <lineage>
        <taxon>Bacteria</taxon>
        <taxon>Pseudomonadati</taxon>
        <taxon>Pseudomonadota</taxon>
        <taxon>Gammaproteobacteria</taxon>
        <taxon>Cellvibrionales</taxon>
        <taxon>Microbulbiferaceae</taxon>
        <taxon>Microbulbifer</taxon>
    </lineage>
</organism>
<feature type="domain" description="Metallo-beta-lactamase" evidence="8">
    <location>
        <begin position="12"/>
        <end position="169"/>
    </location>
</feature>
<feature type="binding site" evidence="7">
    <location>
        <position position="56"/>
    </location>
    <ligand>
        <name>Zn(2+)</name>
        <dbReference type="ChEBI" id="CHEBI:29105"/>
        <label>2</label>
    </ligand>
</feature>
<keyword evidence="10" id="KW-1185">Reference proteome</keyword>
<dbReference type="AlphaFoldDB" id="A0A1H3VR22"/>
<accession>A0A1H3VR22</accession>
<dbReference type="Pfam" id="PF16123">
    <property type="entry name" value="HAGH_C"/>
    <property type="match status" value="1"/>
</dbReference>
<comment type="function">
    <text evidence="7">Thiolesterase that catalyzes the hydrolysis of S-D-lactoyl-glutathione to form glutathione and D-lactic acid.</text>
</comment>
<dbReference type="PANTHER" id="PTHR43705">
    <property type="entry name" value="HYDROXYACYLGLUTATHIONE HYDROLASE"/>
    <property type="match status" value="1"/>
</dbReference>
<evidence type="ECO:0000259" key="8">
    <source>
        <dbReference type="SMART" id="SM00849"/>
    </source>
</evidence>
<dbReference type="InterPro" id="IPR035680">
    <property type="entry name" value="Clx_II_MBL"/>
</dbReference>
<feature type="binding site" evidence="7">
    <location>
        <position position="55"/>
    </location>
    <ligand>
        <name>Zn(2+)</name>
        <dbReference type="ChEBI" id="CHEBI:29105"/>
        <label>2</label>
    </ligand>
</feature>
<dbReference type="SMART" id="SM00849">
    <property type="entry name" value="Lactamase_B"/>
    <property type="match status" value="1"/>
</dbReference>
<dbReference type="NCBIfam" id="TIGR03413">
    <property type="entry name" value="GSH_gloB"/>
    <property type="match status" value="1"/>
</dbReference>
<evidence type="ECO:0000256" key="7">
    <source>
        <dbReference type="HAMAP-Rule" id="MF_01374"/>
    </source>
</evidence>
<dbReference type="EMBL" id="FNQO01000001">
    <property type="protein sequence ID" value="SDZ77141.1"/>
    <property type="molecule type" value="Genomic_DNA"/>
</dbReference>
<proteinExistence type="inferred from homology"/>
<dbReference type="InterPro" id="IPR032282">
    <property type="entry name" value="HAGH_C"/>
</dbReference>
<evidence type="ECO:0000256" key="3">
    <source>
        <dbReference type="ARBA" id="ARBA00006759"/>
    </source>
</evidence>
<dbReference type="InterPro" id="IPR017782">
    <property type="entry name" value="Hydroxyacylglutathione_Hdrlase"/>
</dbReference>
<dbReference type="OrthoDB" id="9802248at2"/>
<comment type="catalytic activity">
    <reaction evidence="1 7">
        <text>an S-(2-hydroxyacyl)glutathione + H2O = a 2-hydroxy carboxylate + glutathione + H(+)</text>
        <dbReference type="Rhea" id="RHEA:21864"/>
        <dbReference type="ChEBI" id="CHEBI:15377"/>
        <dbReference type="ChEBI" id="CHEBI:15378"/>
        <dbReference type="ChEBI" id="CHEBI:57925"/>
        <dbReference type="ChEBI" id="CHEBI:58896"/>
        <dbReference type="ChEBI" id="CHEBI:71261"/>
        <dbReference type="EC" id="3.1.2.6"/>
    </reaction>
</comment>
<feature type="binding site" evidence="7">
    <location>
        <position position="169"/>
    </location>
    <ligand>
        <name>Zn(2+)</name>
        <dbReference type="ChEBI" id="CHEBI:29105"/>
        <label>2</label>
    </ligand>
</feature>
<comment type="pathway">
    <text evidence="2 7">Secondary metabolite metabolism; methylglyoxal degradation; (R)-lactate from methylglyoxal: step 2/2.</text>
</comment>
<dbReference type="GO" id="GO:0019243">
    <property type="term" value="P:methylglyoxal catabolic process to D-lactate via S-lactoyl-glutathione"/>
    <property type="evidence" value="ECO:0007669"/>
    <property type="project" value="UniProtKB-UniRule"/>
</dbReference>
<keyword evidence="6 7" id="KW-0862">Zinc</keyword>
<dbReference type="PANTHER" id="PTHR43705:SF1">
    <property type="entry name" value="HYDROXYACYLGLUTATHIONE HYDROLASE GLOB"/>
    <property type="match status" value="1"/>
</dbReference>
<evidence type="ECO:0000256" key="4">
    <source>
        <dbReference type="ARBA" id="ARBA00022723"/>
    </source>
</evidence>
<evidence type="ECO:0000256" key="6">
    <source>
        <dbReference type="ARBA" id="ARBA00022833"/>
    </source>
</evidence>
<name>A0A1H3VR22_9GAMM</name>
<keyword evidence="4 7" id="KW-0479">Metal-binding</keyword>